<proteinExistence type="inferred from homology"/>
<keyword evidence="3 6" id="KW-0479">Metal-binding</keyword>
<dbReference type="PANTHER" id="PTHR46206">
    <property type="entry name" value="CYTOCHROME P450"/>
    <property type="match status" value="1"/>
</dbReference>
<dbReference type="SUPFAM" id="SSF48264">
    <property type="entry name" value="Cytochrome P450"/>
    <property type="match status" value="1"/>
</dbReference>
<evidence type="ECO:0000313" key="8">
    <source>
        <dbReference type="Proteomes" id="UP001213000"/>
    </source>
</evidence>
<comment type="cofactor">
    <cofactor evidence="1 6">
        <name>heme</name>
        <dbReference type="ChEBI" id="CHEBI:30413"/>
    </cofactor>
</comment>
<dbReference type="GO" id="GO:0016705">
    <property type="term" value="F:oxidoreductase activity, acting on paired donors, with incorporation or reduction of molecular oxygen"/>
    <property type="evidence" value="ECO:0007669"/>
    <property type="project" value="InterPro"/>
</dbReference>
<dbReference type="PRINTS" id="PR00465">
    <property type="entry name" value="EP450IV"/>
</dbReference>
<dbReference type="EMBL" id="JANIEX010000812">
    <property type="protein sequence ID" value="KAJ3562950.1"/>
    <property type="molecule type" value="Genomic_DNA"/>
</dbReference>
<dbReference type="InterPro" id="IPR017972">
    <property type="entry name" value="Cyt_P450_CS"/>
</dbReference>
<keyword evidence="4" id="KW-0560">Oxidoreductase</keyword>
<evidence type="ECO:0000256" key="3">
    <source>
        <dbReference type="ARBA" id="ARBA00022723"/>
    </source>
</evidence>
<name>A0AAD5VMH1_9AGAR</name>
<dbReference type="InterPro" id="IPR001128">
    <property type="entry name" value="Cyt_P450"/>
</dbReference>
<dbReference type="Pfam" id="PF00067">
    <property type="entry name" value="p450"/>
    <property type="match status" value="1"/>
</dbReference>
<organism evidence="7 8">
    <name type="scientific">Leucocoprinus birnbaumii</name>
    <dbReference type="NCBI Taxonomy" id="56174"/>
    <lineage>
        <taxon>Eukaryota</taxon>
        <taxon>Fungi</taxon>
        <taxon>Dikarya</taxon>
        <taxon>Basidiomycota</taxon>
        <taxon>Agaricomycotina</taxon>
        <taxon>Agaricomycetes</taxon>
        <taxon>Agaricomycetidae</taxon>
        <taxon>Agaricales</taxon>
        <taxon>Agaricineae</taxon>
        <taxon>Agaricaceae</taxon>
        <taxon>Leucocoprinus</taxon>
    </lineage>
</organism>
<evidence type="ECO:0000256" key="1">
    <source>
        <dbReference type="ARBA" id="ARBA00001971"/>
    </source>
</evidence>
<dbReference type="AlphaFoldDB" id="A0AAD5VMH1"/>
<feature type="binding site" description="axial binding residue" evidence="6">
    <location>
        <position position="984"/>
    </location>
    <ligand>
        <name>heme</name>
        <dbReference type="ChEBI" id="CHEBI:30413"/>
    </ligand>
    <ligandPart>
        <name>Fe</name>
        <dbReference type="ChEBI" id="CHEBI:18248"/>
    </ligandPart>
</feature>
<comment type="caution">
    <text evidence="7">The sequence shown here is derived from an EMBL/GenBank/DDBJ whole genome shotgun (WGS) entry which is preliminary data.</text>
</comment>
<accession>A0AAD5VMH1</accession>
<gene>
    <name evidence="7" type="ORF">NP233_g9256</name>
</gene>
<dbReference type="GO" id="GO:0004497">
    <property type="term" value="F:monooxygenase activity"/>
    <property type="evidence" value="ECO:0007669"/>
    <property type="project" value="InterPro"/>
</dbReference>
<sequence>MKALRHRVNRLPQKAVDRLAIGTINAGNRTQQTENDIDSKISERLQIPDDVIYELGHYLDTYHLQKLLLLNKSIYDIIHPLIWLDIDTRESANPEKQIGKIFKALQLKPEQGLFIRRLVLGADVAMIESPGISVVAGRAVIQLSSQKCLVNLTKFWWFCKKQPTDEMWASLHKNCPSLKDIGIRRGPDDLIIEPASSILKFRDLVGFHLTTHGVYRYHHPNQIEVAVGGNSIPPGLYEMLIEHCPRLRELTFDGSCPEKSIWDVWPILGGTWPELRSLSLGMVKCFKVRRPAAEETIIARFMERHPNLRELRFAGAAHWASHEMVHTCSSHMSLAYFQGRNVQLKPAESVPCLKSVFLTDLFVDSANFSGILRQFGGITRLGLIVDEHQGMVKVMCQSIFDACPLLVHLDLRFRDGLSNYAEIAAISRKAVHLRSLTLVGGVYRPLDNISMGTKGQKIILKNPRLDSFALYFGERFSHADVSGVLFDRFAFGEFTVLRDKVGGRPTGLLIKEVKKGLGTHLGHRYVKEITKNIIPKESMYFVSLLVLSVSLCRAYLDQSRDSSQLNRIPVIGHSGRFTSFISAFKLFKHGREILNQGYALDPGGIFKIPSVDRWEHIVSGGEMVDDLRRAGDDEVDFHAEAAERMRFDYTVKANVDHSTYHTKFVKTKMTSFGSYCNDLHDECVAAVQDLIPATEKDWINVPLWDTMTRINGRMSCRVLVGHPLCREPEFLQLCIDFSRSVMTHGVLINLIPSLIRPVVGPWLSSHEKHKRLALKYLRPVIEERLKMIEEFGEDWPGKPDDIISWMIDEAKGEDAKVENIAMRVLFVNFAAMHNTAMAAASFLLELAARPEYIDALREEAQDITESEGWTKNAVAKMSKLDSFIKESGRYTSMSGVTSLRKVTNPQGFKFSNGITLPYGTSLSVISDAVHNDPSFYDDPETFDGYRFHNLRRANPDSKEEEHSKYGFSAATPNWLFWGVGRHACPGRFFAAHEIKVLLAYILLNHDIALVDDKRPENGWITLFSIPDTKARVLFRRR</sequence>
<evidence type="ECO:0000256" key="2">
    <source>
        <dbReference type="ARBA" id="ARBA00010617"/>
    </source>
</evidence>
<dbReference type="CDD" id="cd11041">
    <property type="entry name" value="CYP503A1-like"/>
    <property type="match status" value="1"/>
</dbReference>
<evidence type="ECO:0000256" key="4">
    <source>
        <dbReference type="ARBA" id="ARBA00023002"/>
    </source>
</evidence>
<dbReference type="InterPro" id="IPR036396">
    <property type="entry name" value="Cyt_P450_sf"/>
</dbReference>
<dbReference type="Proteomes" id="UP001213000">
    <property type="component" value="Unassembled WGS sequence"/>
</dbReference>
<dbReference type="Gene3D" id="3.80.10.10">
    <property type="entry name" value="Ribonuclease Inhibitor"/>
    <property type="match status" value="1"/>
</dbReference>
<evidence type="ECO:0000256" key="6">
    <source>
        <dbReference type="PIRSR" id="PIRSR602403-1"/>
    </source>
</evidence>
<dbReference type="InterPro" id="IPR032675">
    <property type="entry name" value="LRR_dom_sf"/>
</dbReference>
<evidence type="ECO:0008006" key="9">
    <source>
        <dbReference type="Google" id="ProtNLM"/>
    </source>
</evidence>
<keyword evidence="8" id="KW-1185">Reference proteome</keyword>
<dbReference type="GO" id="GO:0005506">
    <property type="term" value="F:iron ion binding"/>
    <property type="evidence" value="ECO:0007669"/>
    <property type="project" value="InterPro"/>
</dbReference>
<protein>
    <recommendedName>
        <fullName evidence="9">Cytochrome P450</fullName>
    </recommendedName>
</protein>
<dbReference type="SUPFAM" id="SSF52047">
    <property type="entry name" value="RNI-like"/>
    <property type="match status" value="1"/>
</dbReference>
<dbReference type="PROSITE" id="PS00086">
    <property type="entry name" value="CYTOCHROME_P450"/>
    <property type="match status" value="1"/>
</dbReference>
<keyword evidence="5 6" id="KW-0408">Iron</keyword>
<reference evidence="7" key="1">
    <citation type="submission" date="2022-07" db="EMBL/GenBank/DDBJ databases">
        <title>Genome Sequence of Leucocoprinus birnbaumii.</title>
        <authorList>
            <person name="Buettner E."/>
        </authorList>
    </citation>
    <scope>NUCLEOTIDE SEQUENCE</scope>
    <source>
        <strain evidence="7">VT141</strain>
    </source>
</reference>
<dbReference type="GO" id="GO:0020037">
    <property type="term" value="F:heme binding"/>
    <property type="evidence" value="ECO:0007669"/>
    <property type="project" value="InterPro"/>
</dbReference>
<dbReference type="Gene3D" id="1.10.630.10">
    <property type="entry name" value="Cytochrome P450"/>
    <property type="match status" value="1"/>
</dbReference>
<dbReference type="InterPro" id="IPR002403">
    <property type="entry name" value="Cyt_P450_E_grp-IV"/>
</dbReference>
<keyword evidence="6" id="KW-0349">Heme</keyword>
<comment type="similarity">
    <text evidence="2">Belongs to the cytochrome P450 family.</text>
</comment>
<evidence type="ECO:0000313" key="7">
    <source>
        <dbReference type="EMBL" id="KAJ3562950.1"/>
    </source>
</evidence>
<evidence type="ECO:0000256" key="5">
    <source>
        <dbReference type="ARBA" id="ARBA00023004"/>
    </source>
</evidence>